<comment type="subcellular location">
    <subcellularLocation>
        <location evidence="1">Membrane</location>
        <topology evidence="1">Multi-pass membrane protein</topology>
    </subcellularLocation>
</comment>
<keyword evidence="2 5" id="KW-0812">Transmembrane</keyword>
<keyword evidence="4 5" id="KW-0472">Membrane</keyword>
<feature type="transmembrane region" description="Helical" evidence="5">
    <location>
        <begin position="81"/>
        <end position="103"/>
    </location>
</feature>
<proteinExistence type="inferred from homology"/>
<evidence type="ECO:0000256" key="1">
    <source>
        <dbReference type="ARBA" id="ARBA00004141"/>
    </source>
</evidence>
<evidence type="ECO:0000256" key="3">
    <source>
        <dbReference type="ARBA" id="ARBA00022989"/>
    </source>
</evidence>
<dbReference type="Ensembl" id="ENSLLET00000024862.1">
    <property type="protein sequence ID" value="ENSLLEP00000023944.1"/>
    <property type="gene ID" value="ENSLLEG00000015239.1"/>
</dbReference>
<keyword evidence="3 5" id="KW-1133">Transmembrane helix</keyword>
<evidence type="ECO:0000256" key="4">
    <source>
        <dbReference type="ARBA" id="ARBA00023136"/>
    </source>
</evidence>
<dbReference type="GO" id="GO:0005743">
    <property type="term" value="C:mitochondrial inner membrane"/>
    <property type="evidence" value="ECO:0007669"/>
    <property type="project" value="TreeGrafter"/>
</dbReference>
<feature type="transmembrane region" description="Helical" evidence="5">
    <location>
        <begin position="160"/>
        <end position="181"/>
    </location>
</feature>
<reference evidence="6" key="1">
    <citation type="submission" date="2025-08" db="UniProtKB">
        <authorList>
            <consortium name="Ensembl"/>
        </authorList>
    </citation>
    <scope>IDENTIFICATION</scope>
</reference>
<dbReference type="CDD" id="cd10431">
    <property type="entry name" value="GHITM"/>
    <property type="match status" value="1"/>
</dbReference>
<keyword evidence="7" id="KW-1185">Reference proteome</keyword>
<sequence>MFAARLVCLRSLPTAAFHKALIQGPSAARNTALKSHQWLLQPNQGHATKARFGLRRAKSAREELKEAAFEPSMGTATKIDLTGRLIVAGGAVVGLGALCYYGLGMSNEIGAIERAVIWPEYVKDRIRSTYMYFAGSIGLTALSAVAVSRSPALMSLMMRGSWLAIGATFAAMIGAGMLLRSISYEQSPGSKHLAWMLHAGVMGAVLAPLTLLGGPLLIRAAWYTTGIVGGLSTVAMCAPSEKFLNMGGPLGVGLGLVLASSIGSAFLPPTSVFGAGLYSVAIYGGLVLFGMFLLYDTQKVIKRAETYPLYGVQKFDPINSCLGIYTDTLNIFIRVAMMLSGGVRKTG</sequence>
<dbReference type="AlphaFoldDB" id="A0A8C5PKC3"/>
<dbReference type="PANTHER" id="PTHR23291:SF112">
    <property type="entry name" value="GROWTH HORMONE-INDUCIBLE TRANSMEMBRANE PROTEIN"/>
    <property type="match status" value="1"/>
</dbReference>
<accession>A0A8C5PKC3</accession>
<protein>
    <submittedName>
        <fullName evidence="6">Growth hormone inducible transmembrane protein</fullName>
    </submittedName>
</protein>
<comment type="similarity">
    <text evidence="5">Belongs to the BI1 family.</text>
</comment>
<feature type="transmembrane region" description="Helical" evidence="5">
    <location>
        <begin position="250"/>
        <end position="267"/>
    </location>
</feature>
<name>A0A8C5PKC3_9ANUR</name>
<reference evidence="6" key="2">
    <citation type="submission" date="2025-09" db="UniProtKB">
        <authorList>
            <consortium name="Ensembl"/>
        </authorList>
    </citation>
    <scope>IDENTIFICATION</scope>
</reference>
<organism evidence="6 7">
    <name type="scientific">Leptobrachium leishanense</name>
    <name type="common">Leishan spiny toad</name>
    <dbReference type="NCBI Taxonomy" id="445787"/>
    <lineage>
        <taxon>Eukaryota</taxon>
        <taxon>Metazoa</taxon>
        <taxon>Chordata</taxon>
        <taxon>Craniata</taxon>
        <taxon>Vertebrata</taxon>
        <taxon>Euteleostomi</taxon>
        <taxon>Amphibia</taxon>
        <taxon>Batrachia</taxon>
        <taxon>Anura</taxon>
        <taxon>Pelobatoidea</taxon>
        <taxon>Megophryidae</taxon>
        <taxon>Leptobrachium</taxon>
    </lineage>
</organism>
<dbReference type="GeneTree" id="ENSGT01050000244940"/>
<evidence type="ECO:0000313" key="7">
    <source>
        <dbReference type="Proteomes" id="UP000694569"/>
    </source>
</evidence>
<gene>
    <name evidence="6" type="primary">GHITM</name>
</gene>
<feature type="transmembrane region" description="Helical" evidence="5">
    <location>
        <begin position="193"/>
        <end position="214"/>
    </location>
</feature>
<dbReference type="OrthoDB" id="6285520at2759"/>
<dbReference type="Proteomes" id="UP000694569">
    <property type="component" value="Unplaced"/>
</dbReference>
<dbReference type="InterPro" id="IPR035871">
    <property type="entry name" value="GHITM"/>
</dbReference>
<feature type="transmembrane region" description="Helical" evidence="5">
    <location>
        <begin position="130"/>
        <end position="148"/>
    </location>
</feature>
<feature type="transmembrane region" description="Helical" evidence="5">
    <location>
        <begin position="273"/>
        <end position="295"/>
    </location>
</feature>
<evidence type="ECO:0000313" key="6">
    <source>
        <dbReference type="Ensembl" id="ENSLLEP00000023944.1"/>
    </source>
</evidence>
<dbReference type="InterPro" id="IPR006214">
    <property type="entry name" value="Bax_inhibitor_1-related"/>
</dbReference>
<evidence type="ECO:0000256" key="5">
    <source>
        <dbReference type="RuleBase" id="RU004379"/>
    </source>
</evidence>
<evidence type="ECO:0000256" key="2">
    <source>
        <dbReference type="ARBA" id="ARBA00022692"/>
    </source>
</evidence>
<dbReference type="Pfam" id="PF01027">
    <property type="entry name" value="Bax1-I"/>
    <property type="match status" value="1"/>
</dbReference>
<dbReference type="PANTHER" id="PTHR23291">
    <property type="entry name" value="BAX INHIBITOR-RELATED"/>
    <property type="match status" value="1"/>
</dbReference>